<name>A0AA38LCT8_TAXCH</name>
<gene>
    <name evidence="1" type="ORF">KI387_021918</name>
</gene>
<evidence type="ECO:0000313" key="2">
    <source>
        <dbReference type="Proteomes" id="UP000824469"/>
    </source>
</evidence>
<comment type="caution">
    <text evidence="1">The sequence shown here is derived from an EMBL/GenBank/DDBJ whole genome shotgun (WGS) entry which is preliminary data.</text>
</comment>
<keyword evidence="2" id="KW-1185">Reference proteome</keyword>
<feature type="non-terminal residue" evidence="1">
    <location>
        <position position="57"/>
    </location>
</feature>
<dbReference type="EMBL" id="JAHRHJ020000004">
    <property type="protein sequence ID" value="KAH9320149.1"/>
    <property type="molecule type" value="Genomic_DNA"/>
</dbReference>
<evidence type="ECO:0000313" key="1">
    <source>
        <dbReference type="EMBL" id="KAH9320149.1"/>
    </source>
</evidence>
<proteinExistence type="predicted"/>
<feature type="non-terminal residue" evidence="1">
    <location>
        <position position="1"/>
    </location>
</feature>
<reference evidence="1 2" key="1">
    <citation type="journal article" date="2021" name="Nat. Plants">
        <title>The Taxus genome provides insights into paclitaxel biosynthesis.</title>
        <authorList>
            <person name="Xiong X."/>
            <person name="Gou J."/>
            <person name="Liao Q."/>
            <person name="Li Y."/>
            <person name="Zhou Q."/>
            <person name="Bi G."/>
            <person name="Li C."/>
            <person name="Du R."/>
            <person name="Wang X."/>
            <person name="Sun T."/>
            <person name="Guo L."/>
            <person name="Liang H."/>
            <person name="Lu P."/>
            <person name="Wu Y."/>
            <person name="Zhang Z."/>
            <person name="Ro D.K."/>
            <person name="Shang Y."/>
            <person name="Huang S."/>
            <person name="Yan J."/>
        </authorList>
    </citation>
    <scope>NUCLEOTIDE SEQUENCE [LARGE SCALE GENOMIC DNA]</scope>
    <source>
        <strain evidence="1">Ta-2019</strain>
    </source>
</reference>
<organism evidence="1 2">
    <name type="scientific">Taxus chinensis</name>
    <name type="common">Chinese yew</name>
    <name type="synonym">Taxus wallichiana var. chinensis</name>
    <dbReference type="NCBI Taxonomy" id="29808"/>
    <lineage>
        <taxon>Eukaryota</taxon>
        <taxon>Viridiplantae</taxon>
        <taxon>Streptophyta</taxon>
        <taxon>Embryophyta</taxon>
        <taxon>Tracheophyta</taxon>
        <taxon>Spermatophyta</taxon>
        <taxon>Pinopsida</taxon>
        <taxon>Pinidae</taxon>
        <taxon>Conifers II</taxon>
        <taxon>Cupressales</taxon>
        <taxon>Taxaceae</taxon>
        <taxon>Taxus</taxon>
    </lineage>
</organism>
<dbReference type="Proteomes" id="UP000824469">
    <property type="component" value="Unassembled WGS sequence"/>
</dbReference>
<sequence>IRTFRLPWIPAAVGAIDYRFQRWWADMAPRDTRRSTDWYAKHFMTLTPEQVIWRPYQ</sequence>
<dbReference type="AlphaFoldDB" id="A0AA38LCT8"/>
<accession>A0AA38LCT8</accession>
<protein>
    <submittedName>
        <fullName evidence="1">Uncharacterized protein</fullName>
    </submittedName>
</protein>